<dbReference type="Pfam" id="PF07120">
    <property type="entry name" value="DUF1376"/>
    <property type="match status" value="1"/>
</dbReference>
<evidence type="ECO:0000313" key="3">
    <source>
        <dbReference type="Proteomes" id="UP000279227"/>
    </source>
</evidence>
<evidence type="ECO:0000313" key="2">
    <source>
        <dbReference type="EMBL" id="VEE10683.1"/>
    </source>
</evidence>
<name>A0A3S4MFH3_CHRGE</name>
<proteinExistence type="predicted"/>
<feature type="compositionally biased region" description="Low complexity" evidence="1">
    <location>
        <begin position="247"/>
        <end position="261"/>
    </location>
</feature>
<dbReference type="OrthoDB" id="1275311at2"/>
<dbReference type="STRING" id="525257.HMPREF0204_11400"/>
<reference evidence="2 3" key="1">
    <citation type="submission" date="2018-12" db="EMBL/GenBank/DDBJ databases">
        <authorList>
            <consortium name="Pathogen Informatics"/>
        </authorList>
    </citation>
    <scope>NUCLEOTIDE SEQUENCE [LARGE SCALE GENOMIC DNA]</scope>
    <source>
        <strain evidence="2 3">NCTC11432</strain>
    </source>
</reference>
<dbReference type="InterPro" id="IPR010781">
    <property type="entry name" value="DUF1376"/>
</dbReference>
<dbReference type="RefSeq" id="WP_002984597.1">
    <property type="nucleotide sequence ID" value="NZ_CP068486.1"/>
</dbReference>
<protein>
    <submittedName>
        <fullName evidence="2">Uncharacterized protein conserved in bacteria</fullName>
    </submittedName>
</protein>
<dbReference type="KEGG" id="cgle:NCTC11432_04307"/>
<feature type="region of interest" description="Disordered" evidence="1">
    <location>
        <begin position="242"/>
        <end position="303"/>
    </location>
</feature>
<organism evidence="2 3">
    <name type="scientific">Chryseobacterium gleum</name>
    <name type="common">Flavobacterium gleum</name>
    <dbReference type="NCBI Taxonomy" id="250"/>
    <lineage>
        <taxon>Bacteria</taxon>
        <taxon>Pseudomonadati</taxon>
        <taxon>Bacteroidota</taxon>
        <taxon>Flavobacteriia</taxon>
        <taxon>Flavobacteriales</taxon>
        <taxon>Weeksellaceae</taxon>
        <taxon>Chryseobacterium group</taxon>
        <taxon>Chryseobacterium</taxon>
    </lineage>
</organism>
<dbReference type="EMBL" id="LR134289">
    <property type="protein sequence ID" value="VEE10683.1"/>
    <property type="molecule type" value="Genomic_DNA"/>
</dbReference>
<accession>A0A3S4MFH3</accession>
<gene>
    <name evidence="2" type="ORF">NCTC11432_04307</name>
</gene>
<dbReference type="AlphaFoldDB" id="A0A3S4MFH3"/>
<dbReference type="Proteomes" id="UP000279227">
    <property type="component" value="Chromosome"/>
</dbReference>
<dbReference type="GeneID" id="93023788"/>
<sequence>MAKDPAVLVYFDKWISSTNGMKAHLRAWYMDLLFYQYDNPDGIPDDTDVIAGICRILPSEYQMLEQMLEQVLKLKFKLCEGKWKNNFAEEIISKRQDFKSKRAKSGNIGVIIKLAKTIKGFNNKYLARLKDSLYQMNDEEIEQAKNKQMLEQMLKLYINEDVDVNINKDKSINKDIPSKEDFSNYALEYIEENKIGKKEQYQSQIESKYDTWVASGWKDGYGKKIENWKLKIQNTIPHIKPIYGKSNNNNQQNGFGNQNGNTARGNPTSGKVSASSILARQAREQSTGNSESGDVTIEAEVVE</sequence>
<feature type="compositionally biased region" description="Polar residues" evidence="1">
    <location>
        <begin position="262"/>
        <end position="293"/>
    </location>
</feature>
<evidence type="ECO:0000256" key="1">
    <source>
        <dbReference type="SAM" id="MobiDB-lite"/>
    </source>
</evidence>